<evidence type="ECO:0000313" key="2">
    <source>
        <dbReference type="Proteomes" id="UP001164929"/>
    </source>
</evidence>
<gene>
    <name evidence="1" type="ORF">NC653_017653</name>
</gene>
<evidence type="ECO:0000313" key="1">
    <source>
        <dbReference type="EMBL" id="KAJ6994935.1"/>
    </source>
</evidence>
<name>A0AAD6W0T2_9ROSI</name>
<dbReference type="EMBL" id="JAQIZT010000006">
    <property type="protein sequence ID" value="KAJ6994935.1"/>
    <property type="molecule type" value="Genomic_DNA"/>
</dbReference>
<dbReference type="AlphaFoldDB" id="A0AAD6W0T2"/>
<comment type="caution">
    <text evidence="1">The sequence shown here is derived from an EMBL/GenBank/DDBJ whole genome shotgun (WGS) entry which is preliminary data.</text>
</comment>
<protein>
    <submittedName>
        <fullName evidence="1">Uncharacterized protein</fullName>
    </submittedName>
</protein>
<keyword evidence="2" id="KW-1185">Reference proteome</keyword>
<dbReference type="SUPFAM" id="SSF158702">
    <property type="entry name" value="Sec63 N-terminal domain-like"/>
    <property type="match status" value="1"/>
</dbReference>
<organism evidence="1 2">
    <name type="scientific">Populus alba x Populus x berolinensis</name>
    <dbReference type="NCBI Taxonomy" id="444605"/>
    <lineage>
        <taxon>Eukaryota</taxon>
        <taxon>Viridiplantae</taxon>
        <taxon>Streptophyta</taxon>
        <taxon>Embryophyta</taxon>
        <taxon>Tracheophyta</taxon>
        <taxon>Spermatophyta</taxon>
        <taxon>Magnoliopsida</taxon>
        <taxon>eudicotyledons</taxon>
        <taxon>Gunneridae</taxon>
        <taxon>Pentapetalae</taxon>
        <taxon>rosids</taxon>
        <taxon>fabids</taxon>
        <taxon>Malpighiales</taxon>
        <taxon>Salicaceae</taxon>
        <taxon>Saliceae</taxon>
        <taxon>Populus</taxon>
    </lineage>
</organism>
<proteinExistence type="predicted"/>
<feature type="non-terminal residue" evidence="1">
    <location>
        <position position="165"/>
    </location>
</feature>
<dbReference type="Proteomes" id="UP001164929">
    <property type="component" value="Chromosome 6"/>
</dbReference>
<accession>A0AAD6W0T2</accession>
<reference evidence="1" key="1">
    <citation type="journal article" date="2023" name="Mol. Ecol. Resour.">
        <title>Chromosome-level genome assembly of a triploid poplar Populus alba 'Berolinensis'.</title>
        <authorList>
            <person name="Chen S."/>
            <person name="Yu Y."/>
            <person name="Wang X."/>
            <person name="Wang S."/>
            <person name="Zhang T."/>
            <person name="Zhou Y."/>
            <person name="He R."/>
            <person name="Meng N."/>
            <person name="Wang Y."/>
            <person name="Liu W."/>
            <person name="Liu Z."/>
            <person name="Liu J."/>
            <person name="Guo Q."/>
            <person name="Huang H."/>
            <person name="Sederoff R.R."/>
            <person name="Wang G."/>
            <person name="Qu G."/>
            <person name="Chen S."/>
        </authorList>
    </citation>
    <scope>NUCLEOTIDE SEQUENCE</scope>
    <source>
        <strain evidence="1">SC-2020</strain>
    </source>
</reference>
<sequence>ITYTKGLCASKYENRSGVMNKSVTSDEQTIREAPVPEVCETFKVARGMVQSLITRKCWKRLWSWLTFHMLRKLIPQHKVIIVTCHFVDVSKFLVNTPEITIIFIISFVRTLYKAGLRPPQAIAEASNPEIGKALTESSSWTAQEGHKDACNRELQRKSRMVRTKL</sequence>